<evidence type="ECO:0000313" key="2">
    <source>
        <dbReference type="EMBL" id="KAK3392394.1"/>
    </source>
</evidence>
<dbReference type="Proteomes" id="UP001281003">
    <property type="component" value="Unassembled WGS sequence"/>
</dbReference>
<accession>A0AAE0U6N5</accession>
<evidence type="ECO:0000313" key="3">
    <source>
        <dbReference type="Proteomes" id="UP001281003"/>
    </source>
</evidence>
<sequence>MQCHEAHQAPNQHRREEGRRTINLPGTCQFGALMPRMQSPGVLLVVQRGSWIPQWLGMADGFRAGSAGHVVAGHGEIDGQEWTKLSGLVGLGCPDMAIGRLVMMLSSRNVAVSYQCPPP</sequence>
<gene>
    <name evidence="2" type="ORF">B0T20DRAFT_455903</name>
</gene>
<name>A0AAE0U6N5_SORBR</name>
<keyword evidence="3" id="KW-1185">Reference proteome</keyword>
<reference evidence="2" key="2">
    <citation type="submission" date="2023-07" db="EMBL/GenBank/DDBJ databases">
        <authorList>
            <consortium name="Lawrence Berkeley National Laboratory"/>
            <person name="Haridas S."/>
            <person name="Hensen N."/>
            <person name="Bonometti L."/>
            <person name="Westerberg I."/>
            <person name="Brannstrom I.O."/>
            <person name="Guillou S."/>
            <person name="Cros-Aarteil S."/>
            <person name="Calhoun S."/>
            <person name="Kuo A."/>
            <person name="Mondo S."/>
            <person name="Pangilinan J."/>
            <person name="Riley R."/>
            <person name="LaButti K."/>
            <person name="Andreopoulos B."/>
            <person name="Lipzen A."/>
            <person name="Chen C."/>
            <person name="Yanf M."/>
            <person name="Daum C."/>
            <person name="Ng V."/>
            <person name="Clum A."/>
            <person name="Steindorff A."/>
            <person name="Ohm R."/>
            <person name="Martin F."/>
            <person name="Silar P."/>
            <person name="Natvig D."/>
            <person name="Lalanne C."/>
            <person name="Gautier V."/>
            <person name="Ament-velasquez S.L."/>
            <person name="Kruys A."/>
            <person name="Hutchinson M.I."/>
            <person name="Powell A.J."/>
            <person name="Barry K."/>
            <person name="Miller A.N."/>
            <person name="Grigoriev I.V."/>
            <person name="Debuchy R."/>
            <person name="Gladieux P."/>
            <person name="Thoren M.H."/>
            <person name="Johannesson H."/>
        </authorList>
    </citation>
    <scope>NUCLEOTIDE SEQUENCE</scope>
    <source>
        <strain evidence="2">FGSC 1904</strain>
    </source>
</reference>
<dbReference type="AlphaFoldDB" id="A0AAE0U6N5"/>
<organism evidence="2 3">
    <name type="scientific">Sordaria brevicollis</name>
    <dbReference type="NCBI Taxonomy" id="83679"/>
    <lineage>
        <taxon>Eukaryota</taxon>
        <taxon>Fungi</taxon>
        <taxon>Dikarya</taxon>
        <taxon>Ascomycota</taxon>
        <taxon>Pezizomycotina</taxon>
        <taxon>Sordariomycetes</taxon>
        <taxon>Sordariomycetidae</taxon>
        <taxon>Sordariales</taxon>
        <taxon>Sordariaceae</taxon>
        <taxon>Sordaria</taxon>
    </lineage>
</organism>
<feature type="compositionally biased region" description="Basic and acidic residues" evidence="1">
    <location>
        <begin position="1"/>
        <end position="20"/>
    </location>
</feature>
<evidence type="ECO:0000256" key="1">
    <source>
        <dbReference type="SAM" id="MobiDB-lite"/>
    </source>
</evidence>
<reference evidence="2" key="1">
    <citation type="journal article" date="2023" name="Mol. Phylogenet. Evol.">
        <title>Genome-scale phylogeny and comparative genomics of the fungal order Sordariales.</title>
        <authorList>
            <person name="Hensen N."/>
            <person name="Bonometti L."/>
            <person name="Westerberg I."/>
            <person name="Brannstrom I.O."/>
            <person name="Guillou S."/>
            <person name="Cros-Aarteil S."/>
            <person name="Calhoun S."/>
            <person name="Haridas S."/>
            <person name="Kuo A."/>
            <person name="Mondo S."/>
            <person name="Pangilinan J."/>
            <person name="Riley R."/>
            <person name="LaButti K."/>
            <person name="Andreopoulos B."/>
            <person name="Lipzen A."/>
            <person name="Chen C."/>
            <person name="Yan M."/>
            <person name="Daum C."/>
            <person name="Ng V."/>
            <person name="Clum A."/>
            <person name="Steindorff A."/>
            <person name="Ohm R.A."/>
            <person name="Martin F."/>
            <person name="Silar P."/>
            <person name="Natvig D.O."/>
            <person name="Lalanne C."/>
            <person name="Gautier V."/>
            <person name="Ament-Velasquez S.L."/>
            <person name="Kruys A."/>
            <person name="Hutchinson M.I."/>
            <person name="Powell A.J."/>
            <person name="Barry K."/>
            <person name="Miller A.N."/>
            <person name="Grigoriev I.V."/>
            <person name="Debuchy R."/>
            <person name="Gladieux P."/>
            <person name="Hiltunen Thoren M."/>
            <person name="Johannesson H."/>
        </authorList>
    </citation>
    <scope>NUCLEOTIDE SEQUENCE</scope>
    <source>
        <strain evidence="2">FGSC 1904</strain>
    </source>
</reference>
<protein>
    <submittedName>
        <fullName evidence="2">Uncharacterized protein</fullName>
    </submittedName>
</protein>
<proteinExistence type="predicted"/>
<comment type="caution">
    <text evidence="2">The sequence shown here is derived from an EMBL/GenBank/DDBJ whole genome shotgun (WGS) entry which is preliminary data.</text>
</comment>
<dbReference type="EMBL" id="JAUTDP010000011">
    <property type="protein sequence ID" value="KAK3392394.1"/>
    <property type="molecule type" value="Genomic_DNA"/>
</dbReference>
<feature type="region of interest" description="Disordered" evidence="1">
    <location>
        <begin position="1"/>
        <end position="21"/>
    </location>
</feature>